<feature type="binding site" evidence="6">
    <location>
        <position position="235"/>
    </location>
    <ligand>
        <name>AMP</name>
        <dbReference type="ChEBI" id="CHEBI:456215"/>
    </ligand>
</feature>
<keyword evidence="3 6" id="KW-0521">NADP</keyword>
<evidence type="ECO:0000313" key="9">
    <source>
        <dbReference type="Proteomes" id="UP000195106"/>
    </source>
</evidence>
<dbReference type="HAMAP" id="MF_01965">
    <property type="entry name" value="NADHX_dehydratase"/>
    <property type="match status" value="1"/>
</dbReference>
<comment type="caution">
    <text evidence="6">Lacks conserved residue(s) required for the propagation of feature annotation.</text>
</comment>
<comment type="cofactor">
    <cofactor evidence="6">
        <name>Mg(2+)</name>
        <dbReference type="ChEBI" id="CHEBI:18420"/>
    </cofactor>
</comment>
<comment type="subunit">
    <text evidence="6">Homotetramer.</text>
</comment>
<dbReference type="CDD" id="cd01171">
    <property type="entry name" value="YXKO-related"/>
    <property type="match status" value="1"/>
</dbReference>
<dbReference type="Proteomes" id="UP000195106">
    <property type="component" value="Unassembled WGS sequence"/>
</dbReference>
<evidence type="ECO:0000256" key="3">
    <source>
        <dbReference type="ARBA" id="ARBA00022857"/>
    </source>
</evidence>
<evidence type="ECO:0000256" key="6">
    <source>
        <dbReference type="HAMAP-Rule" id="MF_01965"/>
    </source>
</evidence>
<evidence type="ECO:0000256" key="2">
    <source>
        <dbReference type="ARBA" id="ARBA00022840"/>
    </source>
</evidence>
<keyword evidence="5 6" id="KW-0456">Lyase</keyword>
<comment type="catalytic activity">
    <reaction evidence="6">
        <text>(6S)-NADPHX + ADP = AMP + phosphate + NADPH + H(+)</text>
        <dbReference type="Rhea" id="RHEA:32235"/>
        <dbReference type="ChEBI" id="CHEBI:15378"/>
        <dbReference type="ChEBI" id="CHEBI:43474"/>
        <dbReference type="ChEBI" id="CHEBI:57783"/>
        <dbReference type="ChEBI" id="CHEBI:64076"/>
        <dbReference type="ChEBI" id="CHEBI:456215"/>
        <dbReference type="ChEBI" id="CHEBI:456216"/>
        <dbReference type="EC" id="4.2.1.136"/>
    </reaction>
</comment>
<evidence type="ECO:0000256" key="1">
    <source>
        <dbReference type="ARBA" id="ARBA00022741"/>
    </source>
</evidence>
<comment type="function">
    <text evidence="6">Catalyzes the dehydration of the S-form of NAD(P)HX at the expense of ADP, which is converted to AMP. Together with NAD(P)HX epimerase, which catalyzes the epimerization of the S- and R-forms, the enzyme allows the repair of both epimers of NAD(P)HX, a damaged form of NAD(P)H that is a result of enzymatic or heat-dependent hydration.</text>
</comment>
<evidence type="ECO:0000256" key="4">
    <source>
        <dbReference type="ARBA" id="ARBA00023027"/>
    </source>
</evidence>
<dbReference type="EMBL" id="MDHJ01000001">
    <property type="protein sequence ID" value="OUE10457.1"/>
    <property type="molecule type" value="Genomic_DNA"/>
</dbReference>
<accession>A0A251XY44</accession>
<dbReference type="Pfam" id="PF01256">
    <property type="entry name" value="Carb_kinase"/>
    <property type="match status" value="1"/>
</dbReference>
<dbReference type="EC" id="4.2.1.136" evidence="6"/>
<dbReference type="PANTHER" id="PTHR12592:SF0">
    <property type="entry name" value="ATP-DEPENDENT (S)-NAD(P)H-HYDRATE DEHYDRATASE"/>
    <property type="match status" value="1"/>
</dbReference>
<organism evidence="8 9">
    <name type="scientific">Clavibacter michiganensis</name>
    <dbReference type="NCBI Taxonomy" id="28447"/>
    <lineage>
        <taxon>Bacteria</taxon>
        <taxon>Bacillati</taxon>
        <taxon>Actinomycetota</taxon>
        <taxon>Actinomycetes</taxon>
        <taxon>Micrococcales</taxon>
        <taxon>Microbacteriaceae</taxon>
        <taxon>Clavibacter</taxon>
    </lineage>
</organism>
<feature type="domain" description="YjeF C-terminal" evidence="7">
    <location>
        <begin position="16"/>
        <end position="295"/>
    </location>
</feature>
<dbReference type="InterPro" id="IPR029056">
    <property type="entry name" value="Ribokinase-like"/>
</dbReference>
<dbReference type="PANTHER" id="PTHR12592">
    <property type="entry name" value="ATP-DEPENDENT (S)-NAD(P)H-HYDRATE DEHYDRATASE FAMILY MEMBER"/>
    <property type="match status" value="1"/>
</dbReference>
<comment type="catalytic activity">
    <reaction evidence="6">
        <text>(6S)-NADHX + ADP = AMP + phosphate + NADH + H(+)</text>
        <dbReference type="Rhea" id="RHEA:32223"/>
        <dbReference type="ChEBI" id="CHEBI:15378"/>
        <dbReference type="ChEBI" id="CHEBI:43474"/>
        <dbReference type="ChEBI" id="CHEBI:57945"/>
        <dbReference type="ChEBI" id="CHEBI:64074"/>
        <dbReference type="ChEBI" id="CHEBI:456215"/>
        <dbReference type="ChEBI" id="CHEBI:456216"/>
        <dbReference type="EC" id="4.2.1.136"/>
    </reaction>
</comment>
<dbReference type="InterPro" id="IPR000631">
    <property type="entry name" value="CARKD"/>
</dbReference>
<keyword evidence="1 6" id="KW-0547">Nucleotide-binding</keyword>
<keyword evidence="2 6" id="KW-0067">ATP-binding</keyword>
<dbReference type="GO" id="GO:0005524">
    <property type="term" value="F:ATP binding"/>
    <property type="evidence" value="ECO:0007669"/>
    <property type="project" value="UniProtKB-KW"/>
</dbReference>
<keyword evidence="4 6" id="KW-0520">NAD</keyword>
<dbReference type="SUPFAM" id="SSF53613">
    <property type="entry name" value="Ribokinase-like"/>
    <property type="match status" value="1"/>
</dbReference>
<feature type="binding site" evidence="6">
    <location>
        <position position="236"/>
    </location>
    <ligand>
        <name>(6S)-NADPHX</name>
        <dbReference type="ChEBI" id="CHEBI:64076"/>
    </ligand>
</feature>
<gene>
    <name evidence="8" type="primary">nnr_3</name>
    <name evidence="6" type="synonym">nnrD</name>
    <name evidence="8" type="ORF">CMsap09_16050</name>
</gene>
<evidence type="ECO:0000259" key="7">
    <source>
        <dbReference type="PROSITE" id="PS51383"/>
    </source>
</evidence>
<evidence type="ECO:0000256" key="5">
    <source>
        <dbReference type="ARBA" id="ARBA00023239"/>
    </source>
</evidence>
<dbReference type="AlphaFoldDB" id="A0A251XY44"/>
<dbReference type="PROSITE" id="PS51383">
    <property type="entry name" value="YJEF_C_3"/>
    <property type="match status" value="1"/>
</dbReference>
<dbReference type="GO" id="GO:0110051">
    <property type="term" value="P:metabolite repair"/>
    <property type="evidence" value="ECO:0007669"/>
    <property type="project" value="TreeGrafter"/>
</dbReference>
<comment type="caution">
    <text evidence="8">The sequence shown here is derived from an EMBL/GenBank/DDBJ whole genome shotgun (WGS) entry which is preliminary data.</text>
</comment>
<dbReference type="Gene3D" id="3.40.1190.20">
    <property type="match status" value="1"/>
</dbReference>
<feature type="binding site" evidence="6">
    <location>
        <position position="122"/>
    </location>
    <ligand>
        <name>(6S)-NADPHX</name>
        <dbReference type="ChEBI" id="CHEBI:64076"/>
    </ligand>
</feature>
<name>A0A251XY44_9MICO</name>
<feature type="binding site" evidence="6">
    <location>
        <position position="51"/>
    </location>
    <ligand>
        <name>(6S)-NADPHX</name>
        <dbReference type="ChEBI" id="CHEBI:64076"/>
    </ligand>
</feature>
<evidence type="ECO:0000313" key="8">
    <source>
        <dbReference type="EMBL" id="OUE10457.1"/>
    </source>
</evidence>
<dbReference type="GO" id="GO:0052856">
    <property type="term" value="F:NAD(P)HX epimerase activity"/>
    <property type="evidence" value="ECO:0007669"/>
    <property type="project" value="TreeGrafter"/>
</dbReference>
<proteinExistence type="inferred from homology"/>
<comment type="similarity">
    <text evidence="6">Belongs to the NnrD/CARKD family.</text>
</comment>
<reference evidence="8 9" key="1">
    <citation type="submission" date="2016-08" db="EMBL/GenBank/DDBJ databases">
        <title>Genome sequence of Clavibacter michiganensis spp. strain CASJ009.</title>
        <authorList>
            <person name="Thapa S.P."/>
            <person name="Coaker G."/>
        </authorList>
    </citation>
    <scope>NUCLEOTIDE SEQUENCE [LARGE SCALE GENOMIC DNA]</scope>
    <source>
        <strain evidence="8">CASJ009</strain>
    </source>
</reference>
<dbReference type="GO" id="GO:0046496">
    <property type="term" value="P:nicotinamide nucleotide metabolic process"/>
    <property type="evidence" value="ECO:0007669"/>
    <property type="project" value="UniProtKB-UniRule"/>
</dbReference>
<dbReference type="NCBIfam" id="TIGR00196">
    <property type="entry name" value="yjeF_cterm"/>
    <property type="match status" value="1"/>
</dbReference>
<protein>
    <recommendedName>
        <fullName evidence="6">ADP-dependent (S)-NAD(P)H-hydrate dehydratase</fullName>
        <ecNumber evidence="6">4.2.1.136</ecNumber>
    </recommendedName>
    <alternativeName>
        <fullName evidence="6">ADP-dependent NAD(P)HX dehydratase</fullName>
    </alternativeName>
</protein>
<sequence>MSQDDEGRAQAPAEVVTPAGLRAWALPEPGGSKYGRGQVVVVGGALRSPGAAMIAGLAALRVGAGRLTLAVGASVATEVAVAVPESGVVPLEETAAGHVRGAGIRAADADLASADAVLVGPGLDDADEAERMVRLLATLVPEDAVVVLDAYALGVLPACRESAAHLAGRLVLTPNSSEAERLLGRAAGEDAVADAREIARDYAAVVTMGGVVAAPDGRAWSVGAGGSGLGTSGSGDVLGGAVAGLCARGADPAQAAVWATHAHAAAGDRLAVQVGPLGYLASELLVELPRVLVELEA</sequence>
<dbReference type="GO" id="GO:0052855">
    <property type="term" value="F:ADP-dependent NAD(P)H-hydrate dehydratase activity"/>
    <property type="evidence" value="ECO:0007669"/>
    <property type="project" value="UniProtKB-UniRule"/>
</dbReference>